<reference evidence="2" key="2">
    <citation type="journal article" date="2023" name="IMA Fungus">
        <title>Comparative genomic study of the Penicillium genus elucidates a diverse pangenome and 15 lateral gene transfer events.</title>
        <authorList>
            <person name="Petersen C."/>
            <person name="Sorensen T."/>
            <person name="Nielsen M.R."/>
            <person name="Sondergaard T.E."/>
            <person name="Sorensen J.L."/>
            <person name="Fitzpatrick D.A."/>
            <person name="Frisvad J.C."/>
            <person name="Nielsen K.L."/>
        </authorList>
    </citation>
    <scope>NUCLEOTIDE SEQUENCE</scope>
    <source>
        <strain evidence="2">IBT 21917</strain>
    </source>
</reference>
<evidence type="ECO:0000313" key="3">
    <source>
        <dbReference type="Proteomes" id="UP001146351"/>
    </source>
</evidence>
<name>A0A9W9IQM3_9EURO</name>
<evidence type="ECO:0000313" key="2">
    <source>
        <dbReference type="EMBL" id="KAJ5182478.1"/>
    </source>
</evidence>
<proteinExistence type="predicted"/>
<sequence length="90" mass="10143">MSGRSLDLDQMDESREDIQPASAAVCPVDREWDPIHVDIRSSLADTDQAEELNSTPVESMTKALRDHGSIVEIIRNGRVRDARKYTKEDC</sequence>
<keyword evidence="3" id="KW-1185">Reference proteome</keyword>
<dbReference type="EMBL" id="JAPQKO010000001">
    <property type="protein sequence ID" value="KAJ5182478.1"/>
    <property type="molecule type" value="Genomic_DNA"/>
</dbReference>
<comment type="caution">
    <text evidence="2">The sequence shown here is derived from an EMBL/GenBank/DDBJ whole genome shotgun (WGS) entry which is preliminary data.</text>
</comment>
<gene>
    <name evidence="2" type="ORF">N7492_000094</name>
</gene>
<dbReference type="AlphaFoldDB" id="A0A9W9IQM3"/>
<evidence type="ECO:0000256" key="1">
    <source>
        <dbReference type="SAM" id="MobiDB-lite"/>
    </source>
</evidence>
<reference evidence="2" key="1">
    <citation type="submission" date="2022-11" db="EMBL/GenBank/DDBJ databases">
        <authorList>
            <person name="Petersen C."/>
        </authorList>
    </citation>
    <scope>NUCLEOTIDE SEQUENCE</scope>
    <source>
        <strain evidence="2">IBT 21917</strain>
    </source>
</reference>
<dbReference type="Proteomes" id="UP001146351">
    <property type="component" value="Unassembled WGS sequence"/>
</dbReference>
<protein>
    <submittedName>
        <fullName evidence="2">Uncharacterized protein</fullName>
    </submittedName>
</protein>
<feature type="region of interest" description="Disordered" evidence="1">
    <location>
        <begin position="1"/>
        <end position="22"/>
    </location>
</feature>
<organism evidence="2 3">
    <name type="scientific">Penicillium capsulatum</name>
    <dbReference type="NCBI Taxonomy" id="69766"/>
    <lineage>
        <taxon>Eukaryota</taxon>
        <taxon>Fungi</taxon>
        <taxon>Dikarya</taxon>
        <taxon>Ascomycota</taxon>
        <taxon>Pezizomycotina</taxon>
        <taxon>Eurotiomycetes</taxon>
        <taxon>Eurotiomycetidae</taxon>
        <taxon>Eurotiales</taxon>
        <taxon>Aspergillaceae</taxon>
        <taxon>Penicillium</taxon>
    </lineage>
</organism>
<accession>A0A9W9IQM3</accession>